<dbReference type="Pfam" id="PF00873">
    <property type="entry name" value="ACR_tran"/>
    <property type="match status" value="1"/>
</dbReference>
<evidence type="ECO:0000313" key="4">
    <source>
        <dbReference type="Proteomes" id="UP000256345"/>
    </source>
</evidence>
<evidence type="ECO:0000313" key="3">
    <source>
        <dbReference type="EMBL" id="REG34853.1"/>
    </source>
</evidence>
<comment type="caution">
    <text evidence="3">The sequence shown here is derived from an EMBL/GenBank/DDBJ whole genome shotgun (WGS) entry which is preliminary data.</text>
</comment>
<feature type="transmembrane region" description="Helical" evidence="2">
    <location>
        <begin position="585"/>
        <end position="606"/>
    </location>
</feature>
<dbReference type="PANTHER" id="PTHR32063">
    <property type="match status" value="1"/>
</dbReference>
<evidence type="ECO:0000256" key="1">
    <source>
        <dbReference type="SAM" id="MobiDB-lite"/>
    </source>
</evidence>
<organism evidence="3 4">
    <name type="scientific">Archangium gephyra</name>
    <dbReference type="NCBI Taxonomy" id="48"/>
    <lineage>
        <taxon>Bacteria</taxon>
        <taxon>Pseudomonadati</taxon>
        <taxon>Myxococcota</taxon>
        <taxon>Myxococcia</taxon>
        <taxon>Myxococcales</taxon>
        <taxon>Cystobacterineae</taxon>
        <taxon>Archangiaceae</taxon>
        <taxon>Archangium</taxon>
    </lineage>
</organism>
<feature type="transmembrane region" description="Helical" evidence="2">
    <location>
        <begin position="401"/>
        <end position="421"/>
    </location>
</feature>
<feature type="transmembrane region" description="Helical" evidence="2">
    <location>
        <begin position="518"/>
        <end position="546"/>
    </location>
</feature>
<feature type="transmembrane region" description="Helical" evidence="2">
    <location>
        <begin position="489"/>
        <end position="512"/>
    </location>
</feature>
<protein>
    <submittedName>
        <fullName evidence="3">Multidrug efflux pump subunit AcrB</fullName>
    </submittedName>
</protein>
<dbReference type="PRINTS" id="PR00702">
    <property type="entry name" value="ACRIFLAVINRP"/>
</dbReference>
<dbReference type="Gene3D" id="3.30.70.1440">
    <property type="entry name" value="Multidrug efflux transporter AcrB pore domain"/>
    <property type="match status" value="1"/>
</dbReference>
<dbReference type="Gene3D" id="3.30.2090.10">
    <property type="entry name" value="Multidrug efflux transporter AcrB TolC docking domain, DN and DC subdomains"/>
    <property type="match status" value="2"/>
</dbReference>
<proteinExistence type="predicted"/>
<dbReference type="InterPro" id="IPR027463">
    <property type="entry name" value="AcrB_DN_DC_subdom"/>
</dbReference>
<gene>
    <name evidence="3" type="ORF">ATI61_103767</name>
</gene>
<evidence type="ECO:0000256" key="2">
    <source>
        <dbReference type="SAM" id="Phobius"/>
    </source>
</evidence>
<keyword evidence="2" id="KW-0472">Membrane</keyword>
<keyword evidence="4" id="KW-1185">Reference proteome</keyword>
<keyword evidence="2" id="KW-1133">Transmembrane helix</keyword>
<reference evidence="3 4" key="1">
    <citation type="submission" date="2018-08" db="EMBL/GenBank/DDBJ databases">
        <title>Genomic Encyclopedia of Archaeal and Bacterial Type Strains, Phase II (KMG-II): from individual species to whole genera.</title>
        <authorList>
            <person name="Goeker M."/>
        </authorList>
    </citation>
    <scope>NUCLEOTIDE SEQUENCE [LARGE SCALE GENOMIC DNA]</scope>
    <source>
        <strain evidence="3 4">DSM 2261</strain>
    </source>
</reference>
<feature type="transmembrane region" description="Helical" evidence="2">
    <location>
        <begin position="919"/>
        <end position="938"/>
    </location>
</feature>
<name>A0ABX9K878_9BACT</name>
<dbReference type="Gene3D" id="3.30.70.1430">
    <property type="entry name" value="Multidrug efflux transporter AcrB pore domain"/>
    <property type="match status" value="2"/>
</dbReference>
<feature type="transmembrane region" description="Helical" evidence="2">
    <location>
        <begin position="945"/>
        <end position="968"/>
    </location>
</feature>
<feature type="transmembrane region" description="Helical" evidence="2">
    <location>
        <begin position="1017"/>
        <end position="1038"/>
    </location>
</feature>
<feature type="transmembrane region" description="Helical" evidence="2">
    <location>
        <begin position="974"/>
        <end position="996"/>
    </location>
</feature>
<feature type="region of interest" description="Disordered" evidence="1">
    <location>
        <begin position="1"/>
        <end position="21"/>
    </location>
</feature>
<dbReference type="Gene3D" id="3.30.70.1320">
    <property type="entry name" value="Multidrug efflux transporter AcrB pore domain like"/>
    <property type="match status" value="1"/>
</dbReference>
<feature type="transmembrane region" description="Helical" evidence="2">
    <location>
        <begin position="33"/>
        <end position="51"/>
    </location>
</feature>
<dbReference type="Gene3D" id="1.20.1640.10">
    <property type="entry name" value="Multidrug efflux transporter AcrB transmembrane domain"/>
    <property type="match status" value="2"/>
</dbReference>
<feature type="transmembrane region" description="Helical" evidence="2">
    <location>
        <begin position="375"/>
        <end position="394"/>
    </location>
</feature>
<dbReference type="EMBL" id="QUMU01000003">
    <property type="protein sequence ID" value="REG34853.1"/>
    <property type="molecule type" value="Genomic_DNA"/>
</dbReference>
<dbReference type="InterPro" id="IPR001036">
    <property type="entry name" value="Acrflvin-R"/>
</dbReference>
<keyword evidence="2" id="KW-0812">Transmembrane</keyword>
<dbReference type="SUPFAM" id="SSF82866">
    <property type="entry name" value="Multidrug efflux transporter AcrB transmembrane domain"/>
    <property type="match status" value="2"/>
</dbReference>
<dbReference type="SUPFAM" id="SSF82714">
    <property type="entry name" value="Multidrug efflux transporter AcrB TolC docking domain, DN and DC subdomains"/>
    <property type="match status" value="2"/>
</dbReference>
<accession>A0ABX9K878</accession>
<dbReference type="PANTHER" id="PTHR32063:SF0">
    <property type="entry name" value="SWARMING MOTILITY PROTEIN SWRC"/>
    <property type="match status" value="1"/>
</dbReference>
<dbReference type="Proteomes" id="UP000256345">
    <property type="component" value="Unassembled WGS sequence"/>
</dbReference>
<sequence>MAVSESGREPSEGTGGAPRQRGGLSALAVRRPVGTLMLAATVVVLGLFFLFRLPVDLLPAITYPRIGVRVDAPGVAPSVAVEEITRPLEEALAATEGVVQVYSQTREGQVSINLFFQPGGDVDQALNDATAAVNRARGNLPDTLEQPRLFKVDPSQQPVVEFALTSPGLSGRALRIFADEGLARELAVVPGVAAVDVSGGAVEEVQVLVDLQRLQSSRLGLVEVLQALAAENQDISAGRLEGRRAESLVRTVGRFRDASELERLTFLVESAPAPPGATGTPAPPVAPPQQRKILLGDFATVVDGTEDERVFVTLNGQPAVKVSVQKQPDANTVEVVDAVKARVEELRRRGQLPEGTVLTATLDESVFIKRSIQDVAVSGLIGAALASLMVLLFLGSLRQTFIVVLSIPLGTLMAVSLLSLADASLNIFSLGGLAVGIGAVDSCIVVLENIVRGVEERRRRAEGNGGADTLPLSELIPLTQARATELESALVASTTTNLVAVVPFLLIGGFVALLFNELILTVLFTVGASLVTALTVIPSLAARLLAIRKTSGLSRLKPVRWFGARVERLTQGYGSLLARALAHRLAVLAAVFVGLGLLAALLLPLLSTELLPRVGTGQARLVVQLPPGLPLADNQRLMKQVDALLMRQPETRYVFTTVGGFLFGTATSENALRSSSTITLEPGTDVQAYVSRVNAEMAKLNLVGIRLRLAPEQIRGLITSNSPVRAEVDVVLEGEDPQALERAGRQVVAALDEKAKLARFRPDADPVQPEVQVRRDPERAGLLGLSSGDIGQAVQTALEGTIATQLQRGERLVDVRVKLAREALRTRSELEQLPLVYAGQAPVRLSEVASVSEGTTPAEIQRINQRQVFIIAGDLTEGASLGDALAETERILSDVELPPGVSLMESNAARSNRELQRSLFVLGALAVFLVLTVMAVQYDSLVDPLVILFTIPLALVGGTVGLVVTGVAMGATALIGMVMLVGVIVGNGIILVELANQLREESPGLSRLEAMHRAAPLRLRPILITTLLATLGLVPIALGFGEGTELLRPLALVTLSGLSLGTLLTLFVVPCLYVSLHALVAWRPGKRKQHEHEGPSRREPGEAS</sequence>
<feature type="transmembrane region" description="Helical" evidence="2">
    <location>
        <begin position="427"/>
        <end position="451"/>
    </location>
</feature>
<feature type="compositionally biased region" description="Basic and acidic residues" evidence="1">
    <location>
        <begin position="1"/>
        <end position="11"/>
    </location>
</feature>
<dbReference type="SUPFAM" id="SSF82693">
    <property type="entry name" value="Multidrug efflux transporter AcrB pore domain, PN1, PN2, PC1 and PC2 subdomains"/>
    <property type="match status" value="3"/>
</dbReference>
<feature type="transmembrane region" description="Helical" evidence="2">
    <location>
        <begin position="1058"/>
        <end position="1082"/>
    </location>
</feature>